<evidence type="ECO:0000256" key="8">
    <source>
        <dbReference type="ARBA" id="ARBA00023163"/>
    </source>
</evidence>
<evidence type="ECO:0000259" key="10">
    <source>
        <dbReference type="PROSITE" id="PS50811"/>
    </source>
</evidence>
<dbReference type="PANTHER" id="PTHR31429">
    <property type="entry name" value="WRKY TRANSCRIPTION FACTOR 36-RELATED"/>
    <property type="match status" value="1"/>
</dbReference>
<evidence type="ECO:0000256" key="9">
    <source>
        <dbReference type="ARBA" id="ARBA00023242"/>
    </source>
</evidence>
<comment type="subcellular location">
    <subcellularLocation>
        <location evidence="2">Membrane</location>
    </subcellularLocation>
    <subcellularLocation>
        <location evidence="1">Nucleus</location>
    </subcellularLocation>
</comment>
<dbReference type="EMBL" id="QZWG01000010">
    <property type="protein sequence ID" value="RZB86729.1"/>
    <property type="molecule type" value="Genomic_DNA"/>
</dbReference>
<evidence type="ECO:0000256" key="5">
    <source>
        <dbReference type="ARBA" id="ARBA00023015"/>
    </source>
</evidence>
<evidence type="ECO:0000313" key="12">
    <source>
        <dbReference type="Proteomes" id="UP000289340"/>
    </source>
</evidence>
<dbReference type="Gene3D" id="2.20.25.80">
    <property type="entry name" value="WRKY domain"/>
    <property type="match status" value="1"/>
</dbReference>
<keyword evidence="3" id="KW-0812">Transmembrane</keyword>
<dbReference type="AlphaFoldDB" id="A0A445IL09"/>
<keyword evidence="12" id="KW-1185">Reference proteome</keyword>
<dbReference type="Gene3D" id="3.90.550.10">
    <property type="entry name" value="Spore Coat Polysaccharide Biosynthesis Protein SpsA, Chain A"/>
    <property type="match status" value="1"/>
</dbReference>
<keyword evidence="8" id="KW-0804">Transcription</keyword>
<reference evidence="11 12" key="1">
    <citation type="submission" date="2018-09" db="EMBL/GenBank/DDBJ databases">
        <title>A high-quality reference genome of wild soybean provides a powerful tool to mine soybean genomes.</title>
        <authorList>
            <person name="Xie M."/>
            <person name="Chung C.Y.L."/>
            <person name="Li M.-W."/>
            <person name="Wong F.-L."/>
            <person name="Chan T.-F."/>
            <person name="Lam H.-M."/>
        </authorList>
    </citation>
    <scope>NUCLEOTIDE SEQUENCE [LARGE SCALE GENOMIC DNA]</scope>
    <source>
        <strain evidence="12">cv. W05</strain>
        <tissue evidence="11">Hypocotyl of etiolated seedlings</tissue>
    </source>
</reference>
<dbReference type="InterPro" id="IPR003657">
    <property type="entry name" value="WRKY_dom"/>
</dbReference>
<comment type="caution">
    <text evidence="11">The sequence shown here is derived from an EMBL/GenBank/DDBJ whole genome shotgun (WGS) entry which is preliminary data.</text>
</comment>
<dbReference type="Pfam" id="PF03106">
    <property type="entry name" value="WRKY"/>
    <property type="match status" value="1"/>
</dbReference>
<dbReference type="InterPro" id="IPR044810">
    <property type="entry name" value="WRKY_plant"/>
</dbReference>
<sequence>MQRLKTKETPSFNSYALYAYETVWLVARALDAFVKKGGVVSFSFDPKLLETNGSMLHLHLLRVFDDGPLFLETILSTNFSSLTGTAHFDIERNRNHPAYDMLNIGRSGMRKIGYWSNYSGLSVVTPEILYKKPVNTSTSSQQLYGVIWPGETAAKPRGWVFPNNGKPLIIAVPNRVSYKDFVSNDNNPPGVTGYCIFLEAAINLVPYPVPREYILFRPGNRNPSYDDLASQVALNASMRSLPIQLLCFKQNSDEPDLAEAELDDSLCLLAFSAFSKWIWGGSDPRYMSNVATDWDDILKIIEKLIGEDEVEGVGLVNFNKTELTQWEHLIPEATHVVLPLEYAARNVTWESLNGGNWSIDVARLHLQLAAAALATFFKGNYPVYVHLPIGSCELALPMRGKETELVYNGNAPREAYATILHSAHVYVCGAIAVAQSIRKSGSTRDLVILVDETISSYHRSGLEAADLHSSAATILECKSQALFFDLKMNDGCHCRKYGQKMGKGNPCPRAYYRCTASPSCPVRKQVQRCAEDMSILITTYEGTHNNPLPMSATAMACKTFATASMLQSPSLSSQHGLVDSAISSIINSSAPYYNPNNALNFSTHQVSRRQQFYFPNSSISTLNSHPTITLDLTTPPTSSSNSSFTCMPKYSSTNLNFSSGFSPLHSSMPQSPWNRYSGYSNSGTLYQNRHQGGNYMLNTGNQNQPHSVGHLHQPIYMSNNSTISQHSFPNPIVAATEAIIRSNPKFQSALATALTTYVGNEASSGRTRENHVLESAELMKLKLLRSENSIGNSSIFPLPLPEQRK</sequence>
<evidence type="ECO:0000256" key="3">
    <source>
        <dbReference type="ARBA" id="ARBA00022692"/>
    </source>
</evidence>
<keyword evidence="6" id="KW-0238">DNA-binding</keyword>
<dbReference type="InterPro" id="IPR028082">
    <property type="entry name" value="Peripla_BP_I"/>
</dbReference>
<evidence type="ECO:0000313" key="11">
    <source>
        <dbReference type="EMBL" id="RZB86729.1"/>
    </source>
</evidence>
<keyword evidence="5" id="KW-0805">Transcription regulation</keyword>
<keyword evidence="11" id="KW-0675">Receptor</keyword>
<dbReference type="SMART" id="SM00774">
    <property type="entry name" value="WRKY"/>
    <property type="match status" value="1"/>
</dbReference>
<dbReference type="GO" id="GO:0043565">
    <property type="term" value="F:sequence-specific DNA binding"/>
    <property type="evidence" value="ECO:0007669"/>
    <property type="project" value="InterPro"/>
</dbReference>
<dbReference type="Pfam" id="PF01094">
    <property type="entry name" value="ANF_receptor"/>
    <property type="match status" value="1"/>
</dbReference>
<keyword evidence="7" id="KW-0472">Membrane</keyword>
<proteinExistence type="predicted"/>
<evidence type="ECO:0000256" key="1">
    <source>
        <dbReference type="ARBA" id="ARBA00004123"/>
    </source>
</evidence>
<dbReference type="Gene3D" id="3.40.50.2300">
    <property type="match status" value="1"/>
</dbReference>
<dbReference type="InterPro" id="IPR001828">
    <property type="entry name" value="ANF_lig-bd_rcpt"/>
</dbReference>
<keyword evidence="9" id="KW-0539">Nucleus</keyword>
<gene>
    <name evidence="11" type="ORF">D0Y65_026703</name>
</gene>
<evidence type="ECO:0000256" key="2">
    <source>
        <dbReference type="ARBA" id="ARBA00004370"/>
    </source>
</evidence>
<dbReference type="Proteomes" id="UP000289340">
    <property type="component" value="Chromosome 10"/>
</dbReference>
<dbReference type="SUPFAM" id="SSF118290">
    <property type="entry name" value="WRKY DNA-binding domain"/>
    <property type="match status" value="1"/>
</dbReference>
<feature type="domain" description="WRKY" evidence="10">
    <location>
        <begin position="488"/>
        <end position="549"/>
    </location>
</feature>
<dbReference type="GO" id="GO:0016020">
    <property type="term" value="C:membrane"/>
    <property type="evidence" value="ECO:0007669"/>
    <property type="project" value="UniProtKB-SubCell"/>
</dbReference>
<dbReference type="InterPro" id="IPR029044">
    <property type="entry name" value="Nucleotide-diphossugar_trans"/>
</dbReference>
<protein>
    <submittedName>
        <fullName evidence="11">Glutamate receptor 3.4</fullName>
    </submittedName>
</protein>
<evidence type="ECO:0000256" key="7">
    <source>
        <dbReference type="ARBA" id="ARBA00023136"/>
    </source>
</evidence>
<dbReference type="PROSITE" id="PS50811">
    <property type="entry name" value="WRKY"/>
    <property type="match status" value="1"/>
</dbReference>
<dbReference type="SUPFAM" id="SSF53822">
    <property type="entry name" value="Periplasmic binding protein-like I"/>
    <property type="match status" value="1"/>
</dbReference>
<dbReference type="GO" id="GO:0003700">
    <property type="term" value="F:DNA-binding transcription factor activity"/>
    <property type="evidence" value="ECO:0007669"/>
    <property type="project" value="InterPro"/>
</dbReference>
<organism evidence="11 12">
    <name type="scientific">Glycine soja</name>
    <name type="common">Wild soybean</name>
    <dbReference type="NCBI Taxonomy" id="3848"/>
    <lineage>
        <taxon>Eukaryota</taxon>
        <taxon>Viridiplantae</taxon>
        <taxon>Streptophyta</taxon>
        <taxon>Embryophyta</taxon>
        <taxon>Tracheophyta</taxon>
        <taxon>Spermatophyta</taxon>
        <taxon>Magnoliopsida</taxon>
        <taxon>eudicotyledons</taxon>
        <taxon>Gunneridae</taxon>
        <taxon>Pentapetalae</taxon>
        <taxon>rosids</taxon>
        <taxon>fabids</taxon>
        <taxon>Fabales</taxon>
        <taxon>Fabaceae</taxon>
        <taxon>Papilionoideae</taxon>
        <taxon>50 kb inversion clade</taxon>
        <taxon>NPAAA clade</taxon>
        <taxon>indigoferoid/millettioid clade</taxon>
        <taxon>Phaseoleae</taxon>
        <taxon>Glycine</taxon>
        <taxon>Glycine subgen. Soja</taxon>
    </lineage>
</organism>
<evidence type="ECO:0000256" key="6">
    <source>
        <dbReference type="ARBA" id="ARBA00023125"/>
    </source>
</evidence>
<dbReference type="GO" id="GO:0005634">
    <property type="term" value="C:nucleus"/>
    <property type="evidence" value="ECO:0007669"/>
    <property type="project" value="UniProtKB-SubCell"/>
</dbReference>
<keyword evidence="4" id="KW-1133">Transmembrane helix</keyword>
<dbReference type="InterPro" id="IPR036576">
    <property type="entry name" value="WRKY_dom_sf"/>
</dbReference>
<evidence type="ECO:0000256" key="4">
    <source>
        <dbReference type="ARBA" id="ARBA00022989"/>
    </source>
</evidence>
<accession>A0A445IL09</accession>
<dbReference type="PANTHER" id="PTHR31429:SF86">
    <property type="entry name" value="WRKY TRANSCRIPTION FACTOR 61-RELATED"/>
    <property type="match status" value="1"/>
</dbReference>
<name>A0A445IL09_GLYSO</name>